<evidence type="ECO:0000313" key="11">
    <source>
        <dbReference type="EMBL" id="KXZ56241.1"/>
    </source>
</evidence>
<dbReference type="EMBL" id="LSYV01000002">
    <property type="protein sequence ID" value="KXZ56241.1"/>
    <property type="molecule type" value="Genomic_DNA"/>
</dbReference>
<evidence type="ECO:0000256" key="8">
    <source>
        <dbReference type="SAM" id="Phobius"/>
    </source>
</evidence>
<dbReference type="PRINTS" id="PR00895">
    <property type="entry name" value="PENTAXIN"/>
</dbReference>
<dbReference type="STRING" id="33097.A0A150H2B0"/>
<dbReference type="Pfam" id="PF00354">
    <property type="entry name" value="Pentaxin"/>
    <property type="match status" value="1"/>
</dbReference>
<dbReference type="InterPro" id="IPR051360">
    <property type="entry name" value="Neuronal_Pentraxin_Related"/>
</dbReference>
<proteinExistence type="predicted"/>
<keyword evidence="8" id="KW-0472">Membrane</keyword>
<organism evidence="11 12">
    <name type="scientific">Gonium pectorale</name>
    <name type="common">Green alga</name>
    <dbReference type="NCBI Taxonomy" id="33097"/>
    <lineage>
        <taxon>Eukaryota</taxon>
        <taxon>Viridiplantae</taxon>
        <taxon>Chlorophyta</taxon>
        <taxon>core chlorophytes</taxon>
        <taxon>Chlorophyceae</taxon>
        <taxon>CS clade</taxon>
        <taxon>Chlamydomonadales</taxon>
        <taxon>Volvocaceae</taxon>
        <taxon>Gonium</taxon>
    </lineage>
</organism>
<evidence type="ECO:0000259" key="9">
    <source>
        <dbReference type="SMART" id="SM00159"/>
    </source>
</evidence>
<feature type="region of interest" description="Disordered" evidence="7">
    <location>
        <begin position="752"/>
        <end position="795"/>
    </location>
</feature>
<dbReference type="GO" id="GO:0046872">
    <property type="term" value="F:metal ion binding"/>
    <property type="evidence" value="ECO:0007669"/>
    <property type="project" value="UniProtKB-KW"/>
</dbReference>
<evidence type="ECO:0000256" key="6">
    <source>
        <dbReference type="ARBA" id="ARBA00023180"/>
    </source>
</evidence>
<dbReference type="Gene3D" id="2.60.120.200">
    <property type="match status" value="3"/>
</dbReference>
<evidence type="ECO:0000256" key="7">
    <source>
        <dbReference type="SAM" id="MobiDB-lite"/>
    </source>
</evidence>
<sequence length="936" mass="98227">MLIASLCLASEALPGHVSRPGGAGHALLFQDHVVVKTDIKDFPTTALTFEAWISTSDFCHAGTVMSYAKDSKSPDDAQRITDFNHFVIFDTRGLLACHDFQYIDLVPDPANVSCHAAYANVSGSRQLPSLVERDGRWHHLAVTWTAADRGRTLIYVDGSLMATAYTQRTAPLEPGGAFMLGGEQDCFGGCVDPNQGFHGLMDEFDEPGDDPGIFGRHTVARDASGRGNDLTLESPPAPRSAAIPLPGFREPLRTGALEFRNGLAMNRRTRGFPTGSFTVEMWAKGAAVQDLDNLQQHATQLFSYAAQKGGSLDGASASGFLDDAVRIERLLASSIRTRRKYGRGNDWLDGTAGAVALHVNSNEHSDDPGREAVIIFDAQWTDDRWHHLAVTWDQRSGAASLFLDGIQRTPFYKSDYGAREERAPGEGGVGPSLAVGSSREGSGALVLGQDQDCLGGCFDASDAFAGQLAVVRLWDRPLAQSDIAAGLGRVQPPLRSGLVGLWSFGPEGLGTSEAGGPLALDSAGGPSPNHLQLRGSAPLYVYSTAPLAGSDGLPVPLPHPGAGGYSLALSDRQVLLLPSFRDFPSTALTLEFWMMSTDGCRPGVPFSYAVGEYQDGDNAFLLFNYNSWGVSVMEDEGRLGDHTSGVSATDGTWHHVAVTWDGTTGDVRLYDNGRPVWRVTRGRGRIIPSGGTLVIGREQDCKGGCFDSAEGAAGSISPVTNQEYGPQDFTGVIEEMRLWRVVRTPEQIAAGMEADDGRGPGDPLAEHPEPVPPADAGGSGSTHADTAGGGGGGGRRSHAGLIAMLVLGGVALAAVATTAAVHRRALSGMLPRSWGQLAYSLPLPASVRARLNPEYSPLVVNPEEMDMSPEFIAATPPRSGAPPGHAGSYYPLGAGSGVVPGSSPLSGGGGGGNAWLSAPPTPTPAGRGTTGGHGAV</sequence>
<keyword evidence="4" id="KW-0106">Calcium</keyword>
<keyword evidence="8" id="KW-0812">Transmembrane</keyword>
<name>A0A150H2B0_GONPE</name>
<evidence type="ECO:0000256" key="3">
    <source>
        <dbReference type="ARBA" id="ARBA00022729"/>
    </source>
</evidence>
<keyword evidence="6" id="KW-0325">Glycoprotein</keyword>
<dbReference type="InterPro" id="IPR013320">
    <property type="entry name" value="ConA-like_dom_sf"/>
</dbReference>
<evidence type="ECO:0000256" key="4">
    <source>
        <dbReference type="ARBA" id="ARBA00022837"/>
    </source>
</evidence>
<dbReference type="PANTHER" id="PTHR19277">
    <property type="entry name" value="PENTRAXIN"/>
    <property type="match status" value="1"/>
</dbReference>
<feature type="transmembrane region" description="Helical" evidence="8">
    <location>
        <begin position="801"/>
        <end position="822"/>
    </location>
</feature>
<keyword evidence="3" id="KW-0732">Signal</keyword>
<keyword evidence="8" id="KW-1133">Transmembrane helix</keyword>
<dbReference type="InterPro" id="IPR001759">
    <property type="entry name" value="PTX_dom"/>
</dbReference>
<protein>
    <submittedName>
        <fullName evidence="11">Uncharacterized protein</fullName>
    </submittedName>
</protein>
<dbReference type="PANTHER" id="PTHR19277:SF125">
    <property type="entry name" value="B6"/>
    <property type="match status" value="1"/>
</dbReference>
<feature type="domain" description="Pentraxin (PTX)" evidence="9">
    <location>
        <begin position="567"/>
        <end position="772"/>
    </location>
</feature>
<dbReference type="SMART" id="SM00159">
    <property type="entry name" value="PTX"/>
    <property type="match status" value="1"/>
</dbReference>
<comment type="caution">
    <text evidence="11">The sequence shown here is derived from an EMBL/GenBank/DDBJ whole genome shotgun (WGS) entry which is preliminary data.</text>
</comment>
<reference evidence="12" key="1">
    <citation type="journal article" date="2016" name="Nat. Commun.">
        <title>The Gonium pectorale genome demonstrates co-option of cell cycle regulation during the evolution of multicellularity.</title>
        <authorList>
            <person name="Hanschen E.R."/>
            <person name="Marriage T.N."/>
            <person name="Ferris P.J."/>
            <person name="Hamaji T."/>
            <person name="Toyoda A."/>
            <person name="Fujiyama A."/>
            <person name="Neme R."/>
            <person name="Noguchi H."/>
            <person name="Minakuchi Y."/>
            <person name="Suzuki M."/>
            <person name="Kawai-Toyooka H."/>
            <person name="Smith D.R."/>
            <person name="Sparks H."/>
            <person name="Anderson J."/>
            <person name="Bakaric R."/>
            <person name="Luria V."/>
            <person name="Karger A."/>
            <person name="Kirschner M.W."/>
            <person name="Durand P.M."/>
            <person name="Michod R.E."/>
            <person name="Nozaki H."/>
            <person name="Olson B.J."/>
        </authorList>
    </citation>
    <scope>NUCLEOTIDE SEQUENCE [LARGE SCALE GENOMIC DNA]</scope>
    <source>
        <strain evidence="12">NIES-2863</strain>
    </source>
</reference>
<evidence type="ECO:0000259" key="10">
    <source>
        <dbReference type="SMART" id="SM00560"/>
    </source>
</evidence>
<feature type="compositionally biased region" description="Basic and acidic residues" evidence="7">
    <location>
        <begin position="755"/>
        <end position="769"/>
    </location>
</feature>
<feature type="domain" description="LamG-like jellyroll fold" evidence="10">
    <location>
        <begin position="586"/>
        <end position="746"/>
    </location>
</feature>
<dbReference type="Proteomes" id="UP000075714">
    <property type="component" value="Unassembled WGS sequence"/>
</dbReference>
<dbReference type="OrthoDB" id="89765at2759"/>
<dbReference type="SMART" id="SM00560">
    <property type="entry name" value="LamGL"/>
    <property type="match status" value="1"/>
</dbReference>
<gene>
    <name evidence="11" type="ORF">GPECTOR_1g21</name>
</gene>
<evidence type="ECO:0000313" key="12">
    <source>
        <dbReference type="Proteomes" id="UP000075714"/>
    </source>
</evidence>
<dbReference type="InterPro" id="IPR006558">
    <property type="entry name" value="LamG-like"/>
</dbReference>
<dbReference type="SUPFAM" id="SSF49899">
    <property type="entry name" value="Concanavalin A-like lectins/glucanases"/>
    <property type="match status" value="3"/>
</dbReference>
<keyword evidence="2" id="KW-0479">Metal-binding</keyword>
<evidence type="ECO:0000256" key="5">
    <source>
        <dbReference type="ARBA" id="ARBA00023157"/>
    </source>
</evidence>
<dbReference type="Pfam" id="PF13385">
    <property type="entry name" value="Laminin_G_3"/>
    <property type="match status" value="2"/>
</dbReference>
<accession>A0A150H2B0</accession>
<keyword evidence="5" id="KW-1015">Disulfide bond</keyword>
<evidence type="ECO:0000256" key="1">
    <source>
        <dbReference type="ARBA" id="ARBA00001913"/>
    </source>
</evidence>
<feature type="region of interest" description="Disordered" evidence="7">
    <location>
        <begin position="224"/>
        <end position="247"/>
    </location>
</feature>
<keyword evidence="12" id="KW-1185">Reference proteome</keyword>
<evidence type="ECO:0000256" key="2">
    <source>
        <dbReference type="ARBA" id="ARBA00022723"/>
    </source>
</evidence>
<comment type="cofactor">
    <cofactor evidence="1">
        <name>Ca(2+)</name>
        <dbReference type="ChEBI" id="CHEBI:29108"/>
    </cofactor>
</comment>
<dbReference type="AlphaFoldDB" id="A0A150H2B0"/>
<feature type="region of interest" description="Disordered" evidence="7">
    <location>
        <begin position="901"/>
        <end position="936"/>
    </location>
</feature>